<comment type="caution">
    <text evidence="1">The sequence shown here is derived from an EMBL/GenBank/DDBJ whole genome shotgun (WGS) entry which is preliminary data.</text>
</comment>
<reference evidence="2" key="1">
    <citation type="journal article" date="2020" name="Nat. Commun.">
        <title>Genome assembly of wild tea tree DASZ reveals pedigree and selection history of tea varieties.</title>
        <authorList>
            <person name="Zhang W."/>
            <person name="Zhang Y."/>
            <person name="Qiu H."/>
            <person name="Guo Y."/>
            <person name="Wan H."/>
            <person name="Zhang X."/>
            <person name="Scossa F."/>
            <person name="Alseekh S."/>
            <person name="Zhang Q."/>
            <person name="Wang P."/>
            <person name="Xu L."/>
            <person name="Schmidt M.H."/>
            <person name="Jia X."/>
            <person name="Li D."/>
            <person name="Zhu A."/>
            <person name="Guo F."/>
            <person name="Chen W."/>
            <person name="Ni D."/>
            <person name="Usadel B."/>
            <person name="Fernie A.R."/>
            <person name="Wen W."/>
        </authorList>
    </citation>
    <scope>NUCLEOTIDE SEQUENCE [LARGE SCALE GENOMIC DNA]</scope>
    <source>
        <strain evidence="2">cv. G240</strain>
    </source>
</reference>
<keyword evidence="2" id="KW-1185">Reference proteome</keyword>
<dbReference type="EMBL" id="JACBKZ010000010">
    <property type="protein sequence ID" value="KAF5940373.1"/>
    <property type="molecule type" value="Genomic_DNA"/>
</dbReference>
<name>A0A7J7GHY9_CAMSI</name>
<accession>A0A7J7GHY9</accession>
<evidence type="ECO:0000313" key="2">
    <source>
        <dbReference type="Proteomes" id="UP000593564"/>
    </source>
</evidence>
<protein>
    <submittedName>
        <fullName evidence="1">Uncharacterized protein</fullName>
    </submittedName>
</protein>
<reference evidence="1 2" key="2">
    <citation type="submission" date="2020-07" db="EMBL/GenBank/DDBJ databases">
        <title>Genome assembly of wild tea tree DASZ reveals pedigree and selection history of tea varieties.</title>
        <authorList>
            <person name="Zhang W."/>
        </authorList>
    </citation>
    <scope>NUCLEOTIDE SEQUENCE [LARGE SCALE GENOMIC DNA]</scope>
    <source>
        <strain evidence="2">cv. G240</strain>
        <tissue evidence="1">Leaf</tissue>
    </source>
</reference>
<dbReference type="AlphaFoldDB" id="A0A7J7GHY9"/>
<sequence length="113" mass="12995">MQQREICIERVSRTYLDLGGLEMLDLELKDRVCWMSMVAPLMNGAPTLQLKLKPSSSINELSSSSSIETQTQFSQLKLNYSNPVYATQTQFFLFDLQFIEPHPTITPKSRKTY</sequence>
<evidence type="ECO:0000313" key="1">
    <source>
        <dbReference type="EMBL" id="KAF5940373.1"/>
    </source>
</evidence>
<organism evidence="1 2">
    <name type="scientific">Camellia sinensis</name>
    <name type="common">Tea plant</name>
    <name type="synonym">Thea sinensis</name>
    <dbReference type="NCBI Taxonomy" id="4442"/>
    <lineage>
        <taxon>Eukaryota</taxon>
        <taxon>Viridiplantae</taxon>
        <taxon>Streptophyta</taxon>
        <taxon>Embryophyta</taxon>
        <taxon>Tracheophyta</taxon>
        <taxon>Spermatophyta</taxon>
        <taxon>Magnoliopsida</taxon>
        <taxon>eudicotyledons</taxon>
        <taxon>Gunneridae</taxon>
        <taxon>Pentapetalae</taxon>
        <taxon>asterids</taxon>
        <taxon>Ericales</taxon>
        <taxon>Theaceae</taxon>
        <taxon>Camellia</taxon>
    </lineage>
</organism>
<proteinExistence type="predicted"/>
<gene>
    <name evidence="1" type="ORF">HYC85_021540</name>
</gene>
<dbReference type="Proteomes" id="UP000593564">
    <property type="component" value="Unassembled WGS sequence"/>
</dbReference>